<keyword evidence="2" id="KW-0472">Membrane</keyword>
<dbReference type="PROSITE" id="PS51272">
    <property type="entry name" value="SLH"/>
    <property type="match status" value="1"/>
</dbReference>
<keyword evidence="2" id="KW-1133">Transmembrane helix</keyword>
<keyword evidence="2" id="KW-0812">Transmembrane</keyword>
<organism evidence="4 5">
    <name type="scientific">Defluviitoga tunisiensis</name>
    <dbReference type="NCBI Taxonomy" id="1006576"/>
    <lineage>
        <taxon>Bacteria</taxon>
        <taxon>Thermotogati</taxon>
        <taxon>Thermotogota</taxon>
        <taxon>Thermotogae</taxon>
        <taxon>Petrotogales</taxon>
        <taxon>Petrotogaceae</taxon>
        <taxon>Defluviitoga</taxon>
    </lineage>
</organism>
<feature type="domain" description="SLH" evidence="3">
    <location>
        <begin position="18"/>
        <end position="80"/>
    </location>
</feature>
<evidence type="ECO:0000256" key="1">
    <source>
        <dbReference type="SAM" id="Coils"/>
    </source>
</evidence>
<protein>
    <submittedName>
        <fullName evidence="4">Chromosome segregation protein</fullName>
    </submittedName>
</protein>
<dbReference type="AlphaFoldDB" id="A0A0C7P2W1"/>
<dbReference type="Gene3D" id="1.20.5.340">
    <property type="match status" value="1"/>
</dbReference>
<dbReference type="EMBL" id="LN824141">
    <property type="protein sequence ID" value="CEP78249.1"/>
    <property type="molecule type" value="Genomic_DNA"/>
</dbReference>
<dbReference type="InterPro" id="IPR051465">
    <property type="entry name" value="Cell_Envelope_Struct_Comp"/>
</dbReference>
<dbReference type="STRING" id="1006576.DTL3_0945"/>
<dbReference type="KEGG" id="dtn:DTL3_0945"/>
<feature type="coiled-coil region" evidence="1">
    <location>
        <begin position="85"/>
        <end position="142"/>
    </location>
</feature>
<dbReference type="Pfam" id="PF00395">
    <property type="entry name" value="SLH"/>
    <property type="match status" value="1"/>
</dbReference>
<dbReference type="InterPro" id="IPR001119">
    <property type="entry name" value="SLH_dom"/>
</dbReference>
<feature type="coiled-coil region" evidence="1">
    <location>
        <begin position="192"/>
        <end position="284"/>
    </location>
</feature>
<evidence type="ECO:0000256" key="2">
    <source>
        <dbReference type="SAM" id="Phobius"/>
    </source>
</evidence>
<feature type="coiled-coil region" evidence="1">
    <location>
        <begin position="309"/>
        <end position="336"/>
    </location>
</feature>
<dbReference type="Gene3D" id="1.10.287.1490">
    <property type="match status" value="1"/>
</dbReference>
<gene>
    <name evidence="4" type="primary">smc</name>
    <name evidence="4" type="ORF">DTL3_0945</name>
</gene>
<evidence type="ECO:0000259" key="3">
    <source>
        <dbReference type="PROSITE" id="PS51272"/>
    </source>
</evidence>
<evidence type="ECO:0000313" key="4">
    <source>
        <dbReference type="EMBL" id="CEP78249.1"/>
    </source>
</evidence>
<sequence>MKKGLVFLTLLVFVVSAFSLGFTDVGLDNWAYDYVMKLVEKGVIPVDQPTFKGYEPLTRSDAAVWMSRLITYLENSPEIAKTKDLEYLESKVTDLSKKMSALESSLLTVEQADATAVVSQDVEQLQAKVSQLESSLKTLNKTVEQDSMIVKGLPVLSRKVYDLEEKVNSLEEFQSTMTRNHLNLKYETYDKIDNLSNQVSDLETSFEDFKTTMTKNFLNLKYDTYDKIDNLSNQVSDLETSFEDFKTTMTKNFLNLKYDTYDKIDNLSNQVSAHDEKLATLESEVANVKTLAEENAMFVKALPSLSMKVSSNEAKIEEVSRELEVQKEEIAKAQDHRLLWLTAVTGVGLGIIAMCLAQDVF</sequence>
<dbReference type="HOGENOM" id="CLU_766674_0_0_0"/>
<accession>A0A0C7P2W1</accession>
<keyword evidence="1" id="KW-0175">Coiled coil</keyword>
<dbReference type="RefSeq" id="WP_045087742.1">
    <property type="nucleotide sequence ID" value="NZ_LN824141.1"/>
</dbReference>
<reference evidence="5" key="1">
    <citation type="submission" date="2014-11" db="EMBL/GenBank/DDBJ databases">
        <authorList>
            <person name="Wibberg D."/>
        </authorList>
    </citation>
    <scope>NUCLEOTIDE SEQUENCE [LARGE SCALE GENOMIC DNA]</scope>
    <source>
        <strain evidence="5">L3</strain>
    </source>
</reference>
<dbReference type="PANTHER" id="PTHR43308">
    <property type="entry name" value="OUTER MEMBRANE PROTEIN ALPHA-RELATED"/>
    <property type="match status" value="1"/>
</dbReference>
<name>A0A0C7P2W1_DEFTU</name>
<proteinExistence type="predicted"/>
<dbReference type="PANTHER" id="PTHR43308:SF1">
    <property type="entry name" value="OUTER MEMBRANE PROTEIN ALPHA"/>
    <property type="match status" value="1"/>
</dbReference>
<dbReference type="Proteomes" id="UP000032809">
    <property type="component" value="Chromosome I"/>
</dbReference>
<feature type="transmembrane region" description="Helical" evidence="2">
    <location>
        <begin position="338"/>
        <end position="357"/>
    </location>
</feature>
<keyword evidence="5" id="KW-1185">Reference proteome</keyword>
<evidence type="ECO:0000313" key="5">
    <source>
        <dbReference type="Proteomes" id="UP000032809"/>
    </source>
</evidence>